<dbReference type="PANTHER" id="PTHR46580">
    <property type="entry name" value="SENSOR KINASE-RELATED"/>
    <property type="match status" value="1"/>
</dbReference>
<keyword evidence="4" id="KW-1185">Reference proteome</keyword>
<dbReference type="Gene3D" id="2.60.40.2030">
    <property type="match status" value="1"/>
</dbReference>
<reference evidence="3" key="1">
    <citation type="submission" date="2022-04" db="EMBL/GenBank/DDBJ databases">
        <title>Complete genome sequence of a cyanobacterium, Nostoc sp. SO-36, isolated in Antarctica.</title>
        <authorList>
            <person name="Kanesaki Y."/>
            <person name="Effendi D."/>
            <person name="Sakamoto T."/>
            <person name="Ohtani S."/>
            <person name="Awai K."/>
        </authorList>
    </citation>
    <scope>NUCLEOTIDE SEQUENCE</scope>
    <source>
        <strain evidence="3">SO-36</strain>
    </source>
</reference>
<proteinExistence type="predicted"/>
<evidence type="ECO:0000259" key="2">
    <source>
        <dbReference type="PROSITE" id="PS50268"/>
    </source>
</evidence>
<evidence type="ECO:0000313" key="4">
    <source>
        <dbReference type="Proteomes" id="UP001055453"/>
    </source>
</evidence>
<protein>
    <recommendedName>
        <fullName evidence="2">Cadherin domain-containing protein</fullName>
    </recommendedName>
</protein>
<dbReference type="Proteomes" id="UP001055453">
    <property type="component" value="Chromosome"/>
</dbReference>
<feature type="domain" description="Cadherin" evidence="2">
    <location>
        <begin position="688"/>
        <end position="813"/>
    </location>
</feature>
<dbReference type="PANTHER" id="PTHR46580:SF2">
    <property type="entry name" value="MAM DOMAIN-CONTAINING PROTEIN"/>
    <property type="match status" value="1"/>
</dbReference>
<dbReference type="InterPro" id="IPR028994">
    <property type="entry name" value="Integrin_alpha_N"/>
</dbReference>
<dbReference type="SUPFAM" id="SSF69318">
    <property type="entry name" value="Integrin alpha N-terminal domain"/>
    <property type="match status" value="1"/>
</dbReference>
<name>A0ABM7YWL9_NOSCO</name>
<sequence>MTDYEQLLAGVTTGTEIHVLDPGEDAVTQITNTLLGRQNIASLHIVSHGEAGGVDFGSSVLNLTDLPQYAAQLKTWSKALTNDADILFYGCNVAEGQLGQAFVQNISQITGADVAASNNLTGKDGDWNLEVTTGNIESPLVFDSKVTSAYAYDLNILGETFKGSDVTNLSWIYNTTGTQPSLTARSTAAASTGGIPGGGGLDAVGSGALRLTSAATSQASFVIYNRPINATSGLSITFNINAYGGNGADGISFFLINGNANPTKAGAVGGSLGYSSSSVGSGLVGGYLGIGFDEFGNFSSSEYGVGGPGQRADSIAVRGSEATGYKYLAGTATLTQGIDTPGNSRSNAQKKVQIDLTPAGLLSLKIDLNNDGDFLDNNETPAALKNYNVVATNGALPSTFKFGFSASTGSQTNIHEITGLDVNTYNNAAYIPLVNFTSSNGSVSEGATSLNLTAQIDAVTSNTVTVPVTLSGTATNGTDYTLSDSKITILPQQLTGSITLNPIDNLIAGSNKTAVVTMGTPMGGAQLSPQNNVFTTTIVDNDYSLSTTGSSTYVENASPIAIAPTAMIVGGAAAPAINGATVSIGNGFSSTEDRLGIQGQSGTSGTIAGSSITWGYNTTSGVLALSGTDTAAKYQAALQQVVYSDLSDAPSTTTRAVTYTINYNSDQQATSTSTINVTAVDDSSVITPSDASSVTVVEDIATPITGITFADVDAGDGSVTATFSVPAGTLAAMQGGGVTVGGTSSSLTLNGTIANINAFIAASKLTYLTMVDSNAALTLGVSINDNGNTPDPALTTNASLTINITPVNDAPNFTATNPVTTLEDAELQTVSNWATFNPGGNTAETEQTATYTVSNLSNASLFTVAPTVAPNGTLTYTAAPNASGISTFDVVVKDSGGTDNDGVDMSMLQTFTITVSAVNDAPTLGNATLAEVAQNTTNPGGSKLSSLFGSLFSDPDTDTSLSGLAIVGNTATTQQGQWEYSIDGTTWTSVGAVADDATALALSASTLVRFIPATGYNGTPPGLTVRALDNSYSGGFTNGTTRVTVNTTINGGTTAISSGTPAALNTSVRSLSDLLWRYNSSDGLNAVWQLDGFTFQSGYYLPSVADPAWQIAASTADFNNDGIADILWRNQVTGANTIWEMNSTGYETTHTLPQVDVNWQIVTTADFNRDSTPDILWRNMKTGENAIWQMNGVTRETGYFIDPVADTNWQIAGTANFSGDSTPDILWRNVKTGENAIWQMNGVTRETGYFITPVTDTNWQIAGIADFNDDGTSDIVWRNQASGENAIWQMAKQSNGEASRLGGSYIPQVTDQNWQIVGIADFNRDGTPDILWYNKPAHKEAIWKMSGDFSSNLYLETYLLPDVVGTWDLKSFVADLNTSDIPEA</sequence>
<gene>
    <name evidence="3" type="ORF">ANSO36C_08360</name>
</gene>
<dbReference type="SUPFAM" id="SSF49899">
    <property type="entry name" value="Concanavalin A-like lectins/glucanases"/>
    <property type="match status" value="1"/>
</dbReference>
<keyword evidence="1" id="KW-0732">Signal</keyword>
<accession>A0ABM7YWL9</accession>
<dbReference type="Gene3D" id="2.60.120.200">
    <property type="match status" value="1"/>
</dbReference>
<evidence type="ECO:0000313" key="3">
    <source>
        <dbReference type="EMBL" id="BDI15034.1"/>
    </source>
</evidence>
<dbReference type="EMBL" id="AP025732">
    <property type="protein sequence ID" value="BDI15034.1"/>
    <property type="molecule type" value="Genomic_DNA"/>
</dbReference>
<dbReference type="Pfam" id="PF13517">
    <property type="entry name" value="FG-GAP_3"/>
    <property type="match status" value="2"/>
</dbReference>
<dbReference type="InterPro" id="IPR038081">
    <property type="entry name" value="CalX-like_sf"/>
</dbReference>
<dbReference type="SUPFAM" id="SSF141072">
    <property type="entry name" value="CalX-like"/>
    <property type="match status" value="1"/>
</dbReference>
<dbReference type="InterPro" id="IPR025592">
    <property type="entry name" value="DUF4347"/>
</dbReference>
<organism evidence="3 4">
    <name type="scientific">Nostoc cf. commune SO-36</name>
    <dbReference type="NCBI Taxonomy" id="449208"/>
    <lineage>
        <taxon>Bacteria</taxon>
        <taxon>Bacillati</taxon>
        <taxon>Cyanobacteriota</taxon>
        <taxon>Cyanophyceae</taxon>
        <taxon>Nostocales</taxon>
        <taxon>Nostocaceae</taxon>
        <taxon>Nostoc</taxon>
    </lineage>
</organism>
<dbReference type="Pfam" id="PF14252">
    <property type="entry name" value="DUF4347"/>
    <property type="match status" value="1"/>
</dbReference>
<evidence type="ECO:0000256" key="1">
    <source>
        <dbReference type="ARBA" id="ARBA00022729"/>
    </source>
</evidence>
<dbReference type="PROSITE" id="PS50268">
    <property type="entry name" value="CADHERIN_2"/>
    <property type="match status" value="1"/>
</dbReference>
<dbReference type="InterPro" id="IPR002126">
    <property type="entry name" value="Cadherin-like_dom"/>
</dbReference>
<dbReference type="InterPro" id="IPR013517">
    <property type="entry name" value="FG-GAP"/>
</dbReference>
<dbReference type="InterPro" id="IPR013320">
    <property type="entry name" value="ConA-like_dom_sf"/>
</dbReference>